<evidence type="ECO:0000313" key="5">
    <source>
        <dbReference type="EMBL" id="MFD1315555.1"/>
    </source>
</evidence>
<dbReference type="InterPro" id="IPR001926">
    <property type="entry name" value="TrpB-like_PALP"/>
</dbReference>
<organism evidence="5 6">
    <name type="scientific">Namhaeicola litoreus</name>
    <dbReference type="NCBI Taxonomy" id="1052145"/>
    <lineage>
        <taxon>Bacteria</taxon>
        <taxon>Pseudomonadati</taxon>
        <taxon>Bacteroidota</taxon>
        <taxon>Flavobacteriia</taxon>
        <taxon>Flavobacteriales</taxon>
        <taxon>Flavobacteriaceae</taxon>
        <taxon>Namhaeicola</taxon>
    </lineage>
</organism>
<dbReference type="PIRSF" id="PIRSF006278">
    <property type="entry name" value="ACCD_DCysDesulf"/>
    <property type="match status" value="1"/>
</dbReference>
<evidence type="ECO:0000259" key="4">
    <source>
        <dbReference type="Pfam" id="PF00291"/>
    </source>
</evidence>
<evidence type="ECO:0000256" key="3">
    <source>
        <dbReference type="ARBA" id="ARBA00022898"/>
    </source>
</evidence>
<evidence type="ECO:0000256" key="1">
    <source>
        <dbReference type="ARBA" id="ARBA00001933"/>
    </source>
</evidence>
<dbReference type="InterPro" id="IPR027278">
    <property type="entry name" value="ACCD_DCysDesulf"/>
</dbReference>
<protein>
    <submittedName>
        <fullName evidence="5">1-aminocyclopropane-1-carboxylate deaminase/D-cysteine desulfhydrase</fullName>
    </submittedName>
</protein>
<dbReference type="PANTHER" id="PTHR43780">
    <property type="entry name" value="1-AMINOCYCLOPROPANE-1-CARBOXYLATE DEAMINASE-RELATED"/>
    <property type="match status" value="1"/>
</dbReference>
<feature type="domain" description="Tryptophan synthase beta chain-like PALP" evidence="4">
    <location>
        <begin position="16"/>
        <end position="287"/>
    </location>
</feature>
<accession>A0ABW3Y2F0</accession>
<dbReference type="Proteomes" id="UP001597201">
    <property type="component" value="Unassembled WGS sequence"/>
</dbReference>
<comment type="caution">
    <text evidence="5">The sequence shown here is derived from an EMBL/GenBank/DDBJ whole genome shotgun (WGS) entry which is preliminary data.</text>
</comment>
<evidence type="ECO:0000256" key="2">
    <source>
        <dbReference type="ARBA" id="ARBA00008639"/>
    </source>
</evidence>
<comment type="similarity">
    <text evidence="2">Belongs to the ACC deaminase/D-cysteine desulfhydrase family.</text>
</comment>
<gene>
    <name evidence="5" type="ORF">ACFQ39_08015</name>
</gene>
<dbReference type="Pfam" id="PF00291">
    <property type="entry name" value="PALP"/>
    <property type="match status" value="1"/>
</dbReference>
<sequence>MKDHKIETTEIELDFTPNFDVSLFVKREDKIHPFISGNKFRKLKYNFFDAKEKGFKQLLTFGGAYSNHISAVASLGHEFGFKTIGVIRGDELGQNLQYTFDQNPTLKLASEQGMVFEFVSRPLYREKENETFINSLGKKFGEFYLIPEGGTNELAIKGCEEILTEKDEIFDYICVAVGTGGTIAGVINSSSIHQKVLGFPALKGDFLTEEIEKYTIRMGSWSLINDYHFGGYGKVNEDLINFINKFRFDKNIPLDPIYTGKMFYGIFELIKKGFFFKGAKILVVHTGGLQGIKGMNKQFERKKIPLKIYE</sequence>
<comment type="cofactor">
    <cofactor evidence="1">
        <name>pyridoxal 5'-phosphate</name>
        <dbReference type="ChEBI" id="CHEBI:597326"/>
    </cofactor>
</comment>
<dbReference type="PANTHER" id="PTHR43780:SF2">
    <property type="entry name" value="1-AMINOCYCLOPROPANE-1-CARBOXYLATE DEAMINASE-RELATED"/>
    <property type="match status" value="1"/>
</dbReference>
<proteinExistence type="inferred from homology"/>
<reference evidence="6" key="1">
    <citation type="journal article" date="2019" name="Int. J. Syst. Evol. Microbiol.">
        <title>The Global Catalogue of Microorganisms (GCM) 10K type strain sequencing project: providing services to taxonomists for standard genome sequencing and annotation.</title>
        <authorList>
            <consortium name="The Broad Institute Genomics Platform"/>
            <consortium name="The Broad Institute Genome Sequencing Center for Infectious Disease"/>
            <person name="Wu L."/>
            <person name="Ma J."/>
        </authorList>
    </citation>
    <scope>NUCLEOTIDE SEQUENCE [LARGE SCALE GENOMIC DNA]</scope>
    <source>
        <strain evidence="6">CCUG 61485</strain>
    </source>
</reference>
<dbReference type="Gene3D" id="3.40.50.1100">
    <property type="match status" value="2"/>
</dbReference>
<keyword evidence="3" id="KW-0663">Pyridoxal phosphate</keyword>
<dbReference type="InterPro" id="IPR036052">
    <property type="entry name" value="TrpB-like_PALP_sf"/>
</dbReference>
<dbReference type="EMBL" id="JBHTMY010000003">
    <property type="protein sequence ID" value="MFD1315555.1"/>
    <property type="molecule type" value="Genomic_DNA"/>
</dbReference>
<dbReference type="SUPFAM" id="SSF53686">
    <property type="entry name" value="Tryptophan synthase beta subunit-like PLP-dependent enzymes"/>
    <property type="match status" value="1"/>
</dbReference>
<keyword evidence="6" id="KW-1185">Reference proteome</keyword>
<evidence type="ECO:0000313" key="6">
    <source>
        <dbReference type="Proteomes" id="UP001597201"/>
    </source>
</evidence>
<name>A0ABW3Y2F0_9FLAO</name>